<keyword evidence="2" id="KW-1003">Cell membrane</keyword>
<evidence type="ECO:0000256" key="5">
    <source>
        <dbReference type="ARBA" id="ARBA00023136"/>
    </source>
</evidence>
<evidence type="ECO:0000256" key="4">
    <source>
        <dbReference type="ARBA" id="ARBA00022989"/>
    </source>
</evidence>
<dbReference type="PIRSF" id="PIRSF006483">
    <property type="entry name" value="Membrane_protein_YitT"/>
    <property type="match status" value="1"/>
</dbReference>
<organism evidence="8 9">
    <name type="scientific">Candidatus Borkfalkia faecipullorum</name>
    <dbReference type="NCBI Taxonomy" id="2838510"/>
    <lineage>
        <taxon>Bacteria</taxon>
        <taxon>Bacillati</taxon>
        <taxon>Bacillota</taxon>
        <taxon>Clostridia</taxon>
        <taxon>Christensenellales</taxon>
        <taxon>Christensenellaceae</taxon>
        <taxon>Candidatus Borkfalkia</taxon>
    </lineage>
</organism>
<evidence type="ECO:0000313" key="9">
    <source>
        <dbReference type="Proteomes" id="UP000824204"/>
    </source>
</evidence>
<dbReference type="Pfam" id="PF02588">
    <property type="entry name" value="YitT_membrane"/>
    <property type="match status" value="1"/>
</dbReference>
<accession>A0A9D1V7J8</accession>
<name>A0A9D1V7J8_9FIRM</name>
<sequence length="301" mass="33831">MKFIRTKRFYFDCLLMVVLAIISACNYELFIVKNNFAPAGFNGIGTMLEYKFGFDIGYFTILVNAPLCILAFFLVDPEFSIKTFLFCLVYAVVCIVLQMFSEQLAYLQYDAQGIDTVYPVLIAGSVGGFVYGIAFRRNSSTGGADIVAKYVSKKDPVLNFFWINFAINAAIAFVSFFVYAKRGDNGALIFDYKPVCLCMLYCFLNSLVGNAIIRGSKSALKFLVITSHADEIDKEILENLKHSATRMKATGAYSGMEKDMIVCVINKRQLTEFKDILAKYDDTFAFVETVNETFGKFNKSK</sequence>
<evidence type="ECO:0000313" key="8">
    <source>
        <dbReference type="EMBL" id="HIX07590.1"/>
    </source>
</evidence>
<evidence type="ECO:0000256" key="3">
    <source>
        <dbReference type="ARBA" id="ARBA00022692"/>
    </source>
</evidence>
<dbReference type="PROSITE" id="PS51257">
    <property type="entry name" value="PROKAR_LIPOPROTEIN"/>
    <property type="match status" value="1"/>
</dbReference>
<dbReference type="InterPro" id="IPR015867">
    <property type="entry name" value="N-reg_PII/ATP_PRibTrfase_C"/>
</dbReference>
<evidence type="ECO:0000256" key="6">
    <source>
        <dbReference type="SAM" id="Phobius"/>
    </source>
</evidence>
<dbReference type="GO" id="GO:0005886">
    <property type="term" value="C:plasma membrane"/>
    <property type="evidence" value="ECO:0007669"/>
    <property type="project" value="UniProtKB-SubCell"/>
</dbReference>
<feature type="transmembrane region" description="Helical" evidence="6">
    <location>
        <begin position="192"/>
        <end position="213"/>
    </location>
</feature>
<dbReference type="AlphaFoldDB" id="A0A9D1V7J8"/>
<feature type="transmembrane region" description="Helical" evidence="6">
    <location>
        <begin position="52"/>
        <end position="75"/>
    </location>
</feature>
<keyword evidence="5 6" id="KW-0472">Membrane</keyword>
<dbReference type="InterPro" id="IPR019264">
    <property type="entry name" value="DUF2179"/>
</dbReference>
<dbReference type="InterPro" id="IPR051461">
    <property type="entry name" value="UPF0750_membrane"/>
</dbReference>
<comment type="subcellular location">
    <subcellularLocation>
        <location evidence="1">Cell membrane</location>
        <topology evidence="1">Multi-pass membrane protein</topology>
    </subcellularLocation>
</comment>
<feature type="transmembrane region" description="Helical" evidence="6">
    <location>
        <begin position="9"/>
        <end position="32"/>
    </location>
</feature>
<evidence type="ECO:0000259" key="7">
    <source>
        <dbReference type="Pfam" id="PF10035"/>
    </source>
</evidence>
<keyword evidence="4 6" id="KW-1133">Transmembrane helix</keyword>
<keyword evidence="3 6" id="KW-0812">Transmembrane</keyword>
<dbReference type="PANTHER" id="PTHR33545">
    <property type="entry name" value="UPF0750 MEMBRANE PROTEIN YITT-RELATED"/>
    <property type="match status" value="1"/>
</dbReference>
<protein>
    <submittedName>
        <fullName evidence="8">YitT family protein</fullName>
    </submittedName>
</protein>
<dbReference type="Gene3D" id="3.30.70.120">
    <property type="match status" value="1"/>
</dbReference>
<comment type="caution">
    <text evidence="8">The sequence shown here is derived from an EMBL/GenBank/DDBJ whole genome shotgun (WGS) entry which is preliminary data.</text>
</comment>
<evidence type="ECO:0000256" key="1">
    <source>
        <dbReference type="ARBA" id="ARBA00004651"/>
    </source>
</evidence>
<feature type="transmembrane region" description="Helical" evidence="6">
    <location>
        <begin position="84"/>
        <end position="101"/>
    </location>
</feature>
<feature type="domain" description="DUF2179" evidence="7">
    <location>
        <begin position="242"/>
        <end position="295"/>
    </location>
</feature>
<evidence type="ECO:0000256" key="2">
    <source>
        <dbReference type="ARBA" id="ARBA00022475"/>
    </source>
</evidence>
<feature type="transmembrane region" description="Helical" evidence="6">
    <location>
        <begin position="156"/>
        <end position="180"/>
    </location>
</feature>
<reference evidence="8" key="2">
    <citation type="submission" date="2021-04" db="EMBL/GenBank/DDBJ databases">
        <authorList>
            <person name="Gilroy R."/>
        </authorList>
    </citation>
    <scope>NUCLEOTIDE SEQUENCE</scope>
    <source>
        <strain evidence="8">811</strain>
    </source>
</reference>
<dbReference type="EMBL" id="DXFX01000051">
    <property type="protein sequence ID" value="HIX07590.1"/>
    <property type="molecule type" value="Genomic_DNA"/>
</dbReference>
<dbReference type="Proteomes" id="UP000824204">
    <property type="component" value="Unassembled WGS sequence"/>
</dbReference>
<reference evidence="8" key="1">
    <citation type="journal article" date="2021" name="PeerJ">
        <title>Extensive microbial diversity within the chicken gut microbiome revealed by metagenomics and culture.</title>
        <authorList>
            <person name="Gilroy R."/>
            <person name="Ravi A."/>
            <person name="Getino M."/>
            <person name="Pursley I."/>
            <person name="Horton D.L."/>
            <person name="Alikhan N.F."/>
            <person name="Baker D."/>
            <person name="Gharbi K."/>
            <person name="Hall N."/>
            <person name="Watson M."/>
            <person name="Adriaenssens E.M."/>
            <person name="Foster-Nyarko E."/>
            <person name="Jarju S."/>
            <person name="Secka A."/>
            <person name="Antonio M."/>
            <person name="Oren A."/>
            <person name="Chaudhuri R.R."/>
            <person name="La Ragione R."/>
            <person name="Hildebrand F."/>
            <person name="Pallen M.J."/>
        </authorList>
    </citation>
    <scope>NUCLEOTIDE SEQUENCE</scope>
    <source>
        <strain evidence="8">811</strain>
    </source>
</reference>
<dbReference type="CDD" id="cd16380">
    <property type="entry name" value="YitT_C"/>
    <property type="match status" value="1"/>
</dbReference>
<dbReference type="InterPro" id="IPR003740">
    <property type="entry name" value="YitT"/>
</dbReference>
<proteinExistence type="predicted"/>
<gene>
    <name evidence="8" type="ORF">H9741_03900</name>
</gene>
<feature type="transmembrane region" description="Helical" evidence="6">
    <location>
        <begin position="116"/>
        <end position="135"/>
    </location>
</feature>
<dbReference type="Pfam" id="PF10035">
    <property type="entry name" value="DUF2179"/>
    <property type="match status" value="1"/>
</dbReference>
<dbReference type="PANTHER" id="PTHR33545:SF5">
    <property type="entry name" value="UPF0750 MEMBRANE PROTEIN YITT"/>
    <property type="match status" value="1"/>
</dbReference>